<evidence type="ECO:0000313" key="3">
    <source>
        <dbReference type="EMBL" id="MYM20226.1"/>
    </source>
</evidence>
<dbReference type="EMBL" id="WWEQ01000041">
    <property type="protein sequence ID" value="MYM20226.1"/>
    <property type="molecule type" value="Genomic_DNA"/>
</dbReference>
<keyword evidence="4" id="KW-1185">Reference proteome</keyword>
<dbReference type="GO" id="GO:0003677">
    <property type="term" value="F:DNA binding"/>
    <property type="evidence" value="ECO:0007669"/>
    <property type="project" value="InterPro"/>
</dbReference>
<protein>
    <recommendedName>
        <fullName evidence="2">Tyr recombinase domain-containing protein</fullName>
    </recommendedName>
</protein>
<accession>A0A6N9H910</accession>
<evidence type="ECO:0000256" key="1">
    <source>
        <dbReference type="ARBA" id="ARBA00023172"/>
    </source>
</evidence>
<dbReference type="AlphaFoldDB" id="A0A6N9H910"/>
<feature type="domain" description="Tyr recombinase" evidence="2">
    <location>
        <begin position="1"/>
        <end position="45"/>
    </location>
</feature>
<dbReference type="Proteomes" id="UP000469215">
    <property type="component" value="Unassembled WGS sequence"/>
</dbReference>
<evidence type="ECO:0000313" key="4">
    <source>
        <dbReference type="Proteomes" id="UP000469215"/>
    </source>
</evidence>
<dbReference type="SUPFAM" id="SSF56349">
    <property type="entry name" value="DNA breaking-rejoining enzymes"/>
    <property type="match status" value="1"/>
</dbReference>
<gene>
    <name evidence="3" type="ORF">GSY69_09680</name>
</gene>
<dbReference type="InterPro" id="IPR011010">
    <property type="entry name" value="DNA_brk_join_enz"/>
</dbReference>
<proteinExistence type="predicted"/>
<name>A0A6N9H910_9MICO</name>
<reference evidence="3 4" key="1">
    <citation type="submission" date="2020-01" db="EMBL/GenBank/DDBJ databases">
        <authorList>
            <person name="Deng T."/>
        </authorList>
    </citation>
    <scope>NUCLEOTIDE SEQUENCE [LARGE SCALE GENOMIC DNA]</scope>
    <source>
        <strain evidence="3 4">5221</strain>
    </source>
</reference>
<dbReference type="Gene3D" id="1.10.443.10">
    <property type="entry name" value="Intergrase catalytic core"/>
    <property type="match status" value="1"/>
</dbReference>
<keyword evidence="1" id="KW-0233">DNA recombination</keyword>
<sequence>MHATLLLEMGVHPKVPQARLGHSAITTPMNIYRHVASAMQKATVSLFAAHLGGACIYLST</sequence>
<evidence type="ECO:0000259" key="2">
    <source>
        <dbReference type="PROSITE" id="PS51898"/>
    </source>
</evidence>
<organism evidence="3 4">
    <name type="scientific">Brevibacterium rongguiense</name>
    <dbReference type="NCBI Taxonomy" id="2695267"/>
    <lineage>
        <taxon>Bacteria</taxon>
        <taxon>Bacillati</taxon>
        <taxon>Actinomycetota</taxon>
        <taxon>Actinomycetes</taxon>
        <taxon>Micrococcales</taxon>
        <taxon>Brevibacteriaceae</taxon>
        <taxon>Brevibacterium</taxon>
    </lineage>
</organism>
<dbReference type="GO" id="GO:0015074">
    <property type="term" value="P:DNA integration"/>
    <property type="evidence" value="ECO:0007669"/>
    <property type="project" value="InterPro"/>
</dbReference>
<dbReference type="PROSITE" id="PS51898">
    <property type="entry name" value="TYR_RECOMBINASE"/>
    <property type="match status" value="1"/>
</dbReference>
<dbReference type="InterPro" id="IPR002104">
    <property type="entry name" value="Integrase_catalytic"/>
</dbReference>
<dbReference type="InterPro" id="IPR013762">
    <property type="entry name" value="Integrase-like_cat_sf"/>
</dbReference>
<comment type="caution">
    <text evidence="3">The sequence shown here is derived from an EMBL/GenBank/DDBJ whole genome shotgun (WGS) entry which is preliminary data.</text>
</comment>
<dbReference type="GO" id="GO:0006310">
    <property type="term" value="P:DNA recombination"/>
    <property type="evidence" value="ECO:0007669"/>
    <property type="project" value="UniProtKB-KW"/>
</dbReference>